<dbReference type="PANTHER" id="PTHR19845">
    <property type="entry name" value="KATANIN P80 SUBUNIT"/>
    <property type="match status" value="1"/>
</dbReference>
<dbReference type="GO" id="GO:0008017">
    <property type="term" value="F:microtubule binding"/>
    <property type="evidence" value="ECO:0007669"/>
    <property type="project" value="InterPro"/>
</dbReference>
<keyword evidence="3" id="KW-0206">Cytoskeleton</keyword>
<name>A0A438JHQ2_VITVI</name>
<keyword evidence="2" id="KW-0963">Cytoplasm</keyword>
<reference evidence="6 7" key="1">
    <citation type="journal article" date="2018" name="PLoS Genet.">
        <title>Population sequencing reveals clonal diversity and ancestral inbreeding in the grapevine cultivar Chardonnay.</title>
        <authorList>
            <person name="Roach M.J."/>
            <person name="Johnson D.L."/>
            <person name="Bohlmann J."/>
            <person name="van Vuuren H.J."/>
            <person name="Jones S.J."/>
            <person name="Pretorius I.S."/>
            <person name="Schmidt S.A."/>
            <person name="Borneman A.R."/>
        </authorList>
    </citation>
    <scope>NUCLEOTIDE SEQUENCE [LARGE SCALE GENOMIC DNA]</scope>
    <source>
        <strain evidence="7">cv. Chardonnay</strain>
        <tissue evidence="6">Leaf</tissue>
    </source>
</reference>
<evidence type="ECO:0000259" key="5">
    <source>
        <dbReference type="Pfam" id="PF13925"/>
    </source>
</evidence>
<evidence type="ECO:0000256" key="3">
    <source>
        <dbReference type="ARBA" id="ARBA00023212"/>
    </source>
</evidence>
<proteinExistence type="predicted"/>
<evidence type="ECO:0000313" key="6">
    <source>
        <dbReference type="EMBL" id="RVX08485.1"/>
    </source>
</evidence>
<comment type="caution">
    <text evidence="6">The sequence shown here is derived from an EMBL/GenBank/DDBJ whole genome shotgun (WGS) entry which is preliminary data.</text>
</comment>
<dbReference type="Proteomes" id="UP000288805">
    <property type="component" value="Unassembled WGS sequence"/>
</dbReference>
<sequence length="151" mass="16696">MLWKGQPQISGRESTAASEENTIEDVVRHFWEQNDVKGAINALRKLPDHSVGASRCGQCSHGENGNSHIRSISCLLPVLMSLLDSNLERHANLSLDMLLKLVSVFGPVIHSAISAPPAIGVNLQAEHRRECCNQCFIQLQKIQKNLPVIIR</sequence>
<organism evidence="6 7">
    <name type="scientific">Vitis vinifera</name>
    <name type="common">Grape</name>
    <dbReference type="NCBI Taxonomy" id="29760"/>
    <lineage>
        <taxon>Eukaryota</taxon>
        <taxon>Viridiplantae</taxon>
        <taxon>Streptophyta</taxon>
        <taxon>Embryophyta</taxon>
        <taxon>Tracheophyta</taxon>
        <taxon>Spermatophyta</taxon>
        <taxon>Magnoliopsida</taxon>
        <taxon>eudicotyledons</taxon>
        <taxon>Gunneridae</taxon>
        <taxon>Pentapetalae</taxon>
        <taxon>rosids</taxon>
        <taxon>Vitales</taxon>
        <taxon>Vitaceae</taxon>
        <taxon>Viteae</taxon>
        <taxon>Vitis</taxon>
    </lineage>
</organism>
<evidence type="ECO:0000256" key="2">
    <source>
        <dbReference type="ARBA" id="ARBA00022490"/>
    </source>
</evidence>
<feature type="domain" description="Katanin p80 subunit C-terminal" evidence="5">
    <location>
        <begin position="26"/>
        <end position="149"/>
    </location>
</feature>
<feature type="region of interest" description="Disordered" evidence="4">
    <location>
        <begin position="1"/>
        <end position="20"/>
    </location>
</feature>
<feature type="compositionally biased region" description="Polar residues" evidence="4">
    <location>
        <begin position="7"/>
        <end position="20"/>
    </location>
</feature>
<accession>A0A438JHQ2</accession>
<dbReference type="EMBL" id="QGNW01000041">
    <property type="protein sequence ID" value="RVX08485.1"/>
    <property type="molecule type" value="Genomic_DNA"/>
</dbReference>
<protein>
    <submittedName>
        <fullName evidence="6">Katanin p80 WD40 repeat-containing subunit B1-like</fullName>
    </submittedName>
</protein>
<dbReference type="PANTHER" id="PTHR19845:SF15">
    <property type="entry name" value="KATANIN P80 WD40 REPEAT-CONTAINING SUBUNIT B1 HOMOLOG KTN80.2"/>
    <property type="match status" value="1"/>
</dbReference>
<dbReference type="InterPro" id="IPR028021">
    <property type="entry name" value="Katanin_C-terminal"/>
</dbReference>
<dbReference type="AlphaFoldDB" id="A0A438JHQ2"/>
<dbReference type="Pfam" id="PF13925">
    <property type="entry name" value="Katanin_con80"/>
    <property type="match status" value="1"/>
</dbReference>
<evidence type="ECO:0000313" key="7">
    <source>
        <dbReference type="Proteomes" id="UP000288805"/>
    </source>
</evidence>
<gene>
    <name evidence="6" type="primary">VvCHDp000320_9</name>
    <name evidence="6" type="ORF">CK203_014220</name>
</gene>
<comment type="subcellular location">
    <subcellularLocation>
        <location evidence="1">Cytoplasm</location>
        <location evidence="1">Cytoskeleton</location>
    </subcellularLocation>
</comment>
<evidence type="ECO:0000256" key="1">
    <source>
        <dbReference type="ARBA" id="ARBA00004245"/>
    </source>
</evidence>
<evidence type="ECO:0000256" key="4">
    <source>
        <dbReference type="SAM" id="MobiDB-lite"/>
    </source>
</evidence>
<dbReference type="GO" id="GO:0005856">
    <property type="term" value="C:cytoskeleton"/>
    <property type="evidence" value="ECO:0007669"/>
    <property type="project" value="UniProtKB-SubCell"/>
</dbReference>